<dbReference type="PANTHER" id="PTHR43081:SF20">
    <property type="entry name" value="TWO-COMPONENT RESPONSE REGULATOR"/>
    <property type="match status" value="1"/>
</dbReference>
<keyword evidence="3" id="KW-1185">Reference proteome</keyword>
<evidence type="ECO:0000313" key="3">
    <source>
        <dbReference type="Proteomes" id="UP000318288"/>
    </source>
</evidence>
<dbReference type="SUPFAM" id="SSF55073">
    <property type="entry name" value="Nucleotide cyclase"/>
    <property type="match status" value="1"/>
</dbReference>
<dbReference type="InterPro" id="IPR050697">
    <property type="entry name" value="Adenylyl/Guanylyl_Cyclase_3/4"/>
</dbReference>
<keyword evidence="2" id="KW-0456">Lyase</keyword>
<dbReference type="Proteomes" id="UP000318288">
    <property type="component" value="Unassembled WGS sequence"/>
</dbReference>
<dbReference type="InterPro" id="IPR001054">
    <property type="entry name" value="A/G_cyclase"/>
</dbReference>
<dbReference type="Pfam" id="PF00211">
    <property type="entry name" value="Guanylate_cyc"/>
    <property type="match status" value="1"/>
</dbReference>
<dbReference type="PANTHER" id="PTHR43081">
    <property type="entry name" value="ADENYLATE CYCLASE, TERMINAL-DIFFERENTIATION SPECIFIC-RELATED"/>
    <property type="match status" value="1"/>
</dbReference>
<dbReference type="GO" id="GO:0006171">
    <property type="term" value="P:cAMP biosynthetic process"/>
    <property type="evidence" value="ECO:0007669"/>
    <property type="project" value="TreeGrafter"/>
</dbReference>
<dbReference type="GO" id="GO:0035556">
    <property type="term" value="P:intracellular signal transduction"/>
    <property type="evidence" value="ECO:0007669"/>
    <property type="project" value="InterPro"/>
</dbReference>
<dbReference type="SMART" id="SM00044">
    <property type="entry name" value="CYCc"/>
    <property type="match status" value="1"/>
</dbReference>
<dbReference type="InterPro" id="IPR029787">
    <property type="entry name" value="Nucleotide_cyclase"/>
</dbReference>
<proteinExistence type="predicted"/>
<evidence type="ECO:0000259" key="1">
    <source>
        <dbReference type="PROSITE" id="PS50125"/>
    </source>
</evidence>
<gene>
    <name evidence="2" type="primary">cyaB</name>
    <name evidence="2" type="ORF">Poly51_62520</name>
</gene>
<dbReference type="AlphaFoldDB" id="A0A5C6E7J9"/>
<comment type="caution">
    <text evidence="2">The sequence shown here is derived from an EMBL/GenBank/DDBJ whole genome shotgun (WGS) entry which is preliminary data.</text>
</comment>
<sequence>MNGQDVEVSVLFCDIRGFSSVTERLGPQKAIAWINDVMSELSQCVINSDGVLVDYVGDELLAMWGAPGEQRDHATRAVATVQEMLSAIEVLRKRWEGVLPDRFGAGIGVNTGMARVGNVGSRQKFKYGPLGNAINVGSRLQSATKQFGVNCLISGASATAADCLLTSRRLAKLTVVGIAEPVDVYQVVVNPGKAWNDLAKGYEEALAEFENARFVNAAQQLGNLMSMFPGDRPCRMLLSRTLDAMDNPDDNFTSVLKLSNK</sequence>
<protein>
    <submittedName>
        <fullName evidence="2">Adenylate cyclase 2</fullName>
        <ecNumber evidence="2">4.6.1.1</ecNumber>
    </submittedName>
</protein>
<feature type="domain" description="Guanylate cyclase" evidence="1">
    <location>
        <begin position="9"/>
        <end position="141"/>
    </location>
</feature>
<dbReference type="EC" id="4.6.1.1" evidence="2"/>
<organism evidence="2 3">
    <name type="scientific">Rubripirellula tenax</name>
    <dbReference type="NCBI Taxonomy" id="2528015"/>
    <lineage>
        <taxon>Bacteria</taxon>
        <taxon>Pseudomonadati</taxon>
        <taxon>Planctomycetota</taxon>
        <taxon>Planctomycetia</taxon>
        <taxon>Pirellulales</taxon>
        <taxon>Pirellulaceae</taxon>
        <taxon>Rubripirellula</taxon>
    </lineage>
</organism>
<evidence type="ECO:0000313" key="2">
    <source>
        <dbReference type="EMBL" id="TWU43641.1"/>
    </source>
</evidence>
<dbReference type="EMBL" id="SJPW01000016">
    <property type="protein sequence ID" value="TWU43641.1"/>
    <property type="molecule type" value="Genomic_DNA"/>
</dbReference>
<dbReference type="PROSITE" id="PS50125">
    <property type="entry name" value="GUANYLATE_CYCLASE_2"/>
    <property type="match status" value="1"/>
</dbReference>
<dbReference type="CDD" id="cd07302">
    <property type="entry name" value="CHD"/>
    <property type="match status" value="1"/>
</dbReference>
<name>A0A5C6E7J9_9BACT</name>
<dbReference type="GO" id="GO:0004016">
    <property type="term" value="F:adenylate cyclase activity"/>
    <property type="evidence" value="ECO:0007669"/>
    <property type="project" value="UniProtKB-EC"/>
</dbReference>
<accession>A0A5C6E7J9</accession>
<dbReference type="Gene3D" id="3.30.70.1230">
    <property type="entry name" value="Nucleotide cyclase"/>
    <property type="match status" value="1"/>
</dbReference>
<reference evidence="2 3" key="1">
    <citation type="submission" date="2019-02" db="EMBL/GenBank/DDBJ databases">
        <title>Deep-cultivation of Planctomycetes and their phenomic and genomic characterization uncovers novel biology.</title>
        <authorList>
            <person name="Wiegand S."/>
            <person name="Jogler M."/>
            <person name="Boedeker C."/>
            <person name="Pinto D."/>
            <person name="Vollmers J."/>
            <person name="Rivas-Marin E."/>
            <person name="Kohn T."/>
            <person name="Peeters S.H."/>
            <person name="Heuer A."/>
            <person name="Rast P."/>
            <person name="Oberbeckmann S."/>
            <person name="Bunk B."/>
            <person name="Jeske O."/>
            <person name="Meyerdierks A."/>
            <person name="Storesund J.E."/>
            <person name="Kallscheuer N."/>
            <person name="Luecker S."/>
            <person name="Lage O.M."/>
            <person name="Pohl T."/>
            <person name="Merkel B.J."/>
            <person name="Hornburger P."/>
            <person name="Mueller R.-W."/>
            <person name="Bruemmer F."/>
            <person name="Labrenz M."/>
            <person name="Spormann A.M."/>
            <person name="Op Den Camp H."/>
            <person name="Overmann J."/>
            <person name="Amann R."/>
            <person name="Jetten M.S.M."/>
            <person name="Mascher T."/>
            <person name="Medema M.H."/>
            <person name="Devos D.P."/>
            <person name="Kaster A.-K."/>
            <person name="Ovreas L."/>
            <person name="Rohde M."/>
            <person name="Galperin M.Y."/>
            <person name="Jogler C."/>
        </authorList>
    </citation>
    <scope>NUCLEOTIDE SEQUENCE [LARGE SCALE GENOMIC DNA]</scope>
    <source>
        <strain evidence="2 3">Poly51</strain>
    </source>
</reference>